<dbReference type="NCBIfam" id="TIGR01207">
    <property type="entry name" value="rmlA"/>
    <property type="match status" value="1"/>
</dbReference>
<comment type="function">
    <text evidence="9">Catalyzes the formation of dTDP-glucose, from dTTP and glucose 1-phosphate, as well as its pyrophosphorolysis.</text>
</comment>
<dbReference type="SUPFAM" id="SSF53448">
    <property type="entry name" value="Nucleotide-diphospho-sugar transferases"/>
    <property type="match status" value="1"/>
</dbReference>
<evidence type="ECO:0000256" key="6">
    <source>
        <dbReference type="ARBA" id="ARBA00022723"/>
    </source>
</evidence>
<organism evidence="11 12">
    <name type="scientific">Roseibium porphyridii</name>
    <dbReference type="NCBI Taxonomy" id="2866279"/>
    <lineage>
        <taxon>Bacteria</taxon>
        <taxon>Pseudomonadati</taxon>
        <taxon>Pseudomonadota</taxon>
        <taxon>Alphaproteobacteria</taxon>
        <taxon>Hyphomicrobiales</taxon>
        <taxon>Stappiaceae</taxon>
        <taxon>Roseibium</taxon>
    </lineage>
</organism>
<dbReference type="Proteomes" id="UP001209803">
    <property type="component" value="Chromosome"/>
</dbReference>
<protein>
    <recommendedName>
        <fullName evidence="3 9">Glucose-1-phosphate thymidylyltransferase</fullName>
        <ecNumber evidence="3 9">2.7.7.24</ecNumber>
    </recommendedName>
</protein>
<keyword evidence="7 9" id="KW-0460">Magnesium</keyword>
<evidence type="ECO:0000313" key="12">
    <source>
        <dbReference type="Proteomes" id="UP001209803"/>
    </source>
</evidence>
<name>A0ABY8F6S7_9HYPH</name>
<proteinExistence type="inferred from homology"/>
<dbReference type="Pfam" id="PF00483">
    <property type="entry name" value="NTP_transferase"/>
    <property type="match status" value="1"/>
</dbReference>
<evidence type="ECO:0000256" key="7">
    <source>
        <dbReference type="ARBA" id="ARBA00022842"/>
    </source>
</evidence>
<dbReference type="EMBL" id="CP120863">
    <property type="protein sequence ID" value="WFE91177.1"/>
    <property type="molecule type" value="Genomic_DNA"/>
</dbReference>
<keyword evidence="4 9" id="KW-0808">Transferase</keyword>
<comment type="catalytic activity">
    <reaction evidence="8 9">
        <text>dTTP + alpha-D-glucose 1-phosphate + H(+) = dTDP-alpha-D-glucose + diphosphate</text>
        <dbReference type="Rhea" id="RHEA:15225"/>
        <dbReference type="ChEBI" id="CHEBI:15378"/>
        <dbReference type="ChEBI" id="CHEBI:33019"/>
        <dbReference type="ChEBI" id="CHEBI:37568"/>
        <dbReference type="ChEBI" id="CHEBI:57477"/>
        <dbReference type="ChEBI" id="CHEBI:58601"/>
        <dbReference type="EC" id="2.7.7.24"/>
    </reaction>
</comment>
<evidence type="ECO:0000256" key="3">
    <source>
        <dbReference type="ARBA" id="ARBA00012461"/>
    </source>
</evidence>
<evidence type="ECO:0000259" key="10">
    <source>
        <dbReference type="Pfam" id="PF00483"/>
    </source>
</evidence>
<dbReference type="PANTHER" id="PTHR43532:SF1">
    <property type="entry name" value="GLUCOSE-1-PHOSPHATE THYMIDYLYLTRANSFERASE 1"/>
    <property type="match status" value="1"/>
</dbReference>
<reference evidence="11 12" key="1">
    <citation type="submission" date="2023-03" db="EMBL/GenBank/DDBJ databases">
        <title>Roseibium porphyridii sp. nov. and Roseibium rhodosorbium sp. nov. isolated from marine algae, Porphyridium cruentum and Rhodosorus marinus, respectively.</title>
        <authorList>
            <person name="Lee M.W."/>
            <person name="Choi B.J."/>
            <person name="Lee J.K."/>
            <person name="Choi D.G."/>
            <person name="Baek J.H."/>
            <person name="Bayburt H."/>
            <person name="Kim J.M."/>
            <person name="Han D.M."/>
            <person name="Kim K.H."/>
            <person name="Jeon C.O."/>
        </authorList>
    </citation>
    <scope>NUCLEOTIDE SEQUENCE [LARGE SCALE GENOMIC DNA]</scope>
    <source>
        <strain evidence="11 12">KMA01</strain>
    </source>
</reference>
<dbReference type="PANTHER" id="PTHR43532">
    <property type="entry name" value="GLUCOSE-1-PHOSPHATE THYMIDYLYLTRANSFERASE"/>
    <property type="match status" value="1"/>
</dbReference>
<comment type="similarity">
    <text evidence="2 9">Belongs to the glucose-1-phosphate thymidylyltransferase family.</text>
</comment>
<dbReference type="EC" id="2.7.7.24" evidence="3 9"/>
<evidence type="ECO:0000256" key="9">
    <source>
        <dbReference type="RuleBase" id="RU003706"/>
    </source>
</evidence>
<dbReference type="InterPro" id="IPR029044">
    <property type="entry name" value="Nucleotide-diphossugar_trans"/>
</dbReference>
<dbReference type="GO" id="GO:0008879">
    <property type="term" value="F:glucose-1-phosphate thymidylyltransferase activity"/>
    <property type="evidence" value="ECO:0007669"/>
    <property type="project" value="UniProtKB-EC"/>
</dbReference>
<keyword evidence="5 9" id="KW-0548">Nucleotidyltransferase</keyword>
<dbReference type="InterPro" id="IPR005907">
    <property type="entry name" value="G1P_thy_trans_s"/>
</dbReference>
<sequence>MKGIVLAGGSGSRLYPMTLASSKQLLPVYDKPMVYYPLTTLMLAGLKEILVICTPQDIGGFQRLLGSGQQWGIKLQYAAQDRPAGIAQAFLIAEDFLAGERASLILGDNIFFGKGLPEKMLSAINRSNGATVFAYQVHDPERYGVVEFDTDYRAVSITEKPTEPCTDWAVTGLYFYDADVVDVAKSLKPSARGELEITDINKAYLNRGSLHVERLGRGFAWLDAGTPQSLLDAASFIQTLESRQRLKIACPEEVAYHQGWIGREELQHLADKVSGSAYGTYLQWLVNEPTRPLHEFDNALAS</sequence>
<keyword evidence="6 9" id="KW-0479">Metal-binding</keyword>
<comment type="cofactor">
    <cofactor evidence="1">
        <name>Mg(2+)</name>
        <dbReference type="ChEBI" id="CHEBI:18420"/>
    </cofactor>
</comment>
<evidence type="ECO:0000256" key="8">
    <source>
        <dbReference type="ARBA" id="ARBA00049336"/>
    </source>
</evidence>
<evidence type="ECO:0000256" key="1">
    <source>
        <dbReference type="ARBA" id="ARBA00001946"/>
    </source>
</evidence>
<accession>A0ABY8F6S7</accession>
<evidence type="ECO:0000256" key="2">
    <source>
        <dbReference type="ARBA" id="ARBA00010480"/>
    </source>
</evidence>
<dbReference type="CDD" id="cd02538">
    <property type="entry name" value="G1P_TT_short"/>
    <property type="match status" value="1"/>
</dbReference>
<dbReference type="RefSeq" id="WP_265683426.1">
    <property type="nucleotide sequence ID" value="NZ_CP120863.1"/>
</dbReference>
<feature type="domain" description="Nucleotidyl transferase" evidence="10">
    <location>
        <begin position="2"/>
        <end position="238"/>
    </location>
</feature>
<gene>
    <name evidence="11" type="primary">rfbA</name>
    <name evidence="11" type="ORF">K1718_07440</name>
</gene>
<evidence type="ECO:0000313" key="11">
    <source>
        <dbReference type="EMBL" id="WFE91177.1"/>
    </source>
</evidence>
<dbReference type="InterPro" id="IPR005835">
    <property type="entry name" value="NTP_transferase_dom"/>
</dbReference>
<dbReference type="Gene3D" id="3.90.550.10">
    <property type="entry name" value="Spore Coat Polysaccharide Biosynthesis Protein SpsA, Chain A"/>
    <property type="match status" value="1"/>
</dbReference>
<evidence type="ECO:0000256" key="5">
    <source>
        <dbReference type="ARBA" id="ARBA00022695"/>
    </source>
</evidence>
<evidence type="ECO:0000256" key="4">
    <source>
        <dbReference type="ARBA" id="ARBA00022679"/>
    </source>
</evidence>
<keyword evidence="12" id="KW-1185">Reference proteome</keyword>